<evidence type="ECO:0000313" key="2">
    <source>
        <dbReference type="Proteomes" id="UP001417504"/>
    </source>
</evidence>
<gene>
    <name evidence="1" type="ORF">Sjap_017256</name>
</gene>
<organism evidence="1 2">
    <name type="scientific">Stephania japonica</name>
    <dbReference type="NCBI Taxonomy" id="461633"/>
    <lineage>
        <taxon>Eukaryota</taxon>
        <taxon>Viridiplantae</taxon>
        <taxon>Streptophyta</taxon>
        <taxon>Embryophyta</taxon>
        <taxon>Tracheophyta</taxon>
        <taxon>Spermatophyta</taxon>
        <taxon>Magnoliopsida</taxon>
        <taxon>Ranunculales</taxon>
        <taxon>Menispermaceae</taxon>
        <taxon>Menispermoideae</taxon>
        <taxon>Cissampelideae</taxon>
        <taxon>Stephania</taxon>
    </lineage>
</organism>
<dbReference type="Proteomes" id="UP001417504">
    <property type="component" value="Unassembled WGS sequence"/>
</dbReference>
<proteinExistence type="predicted"/>
<dbReference type="AlphaFoldDB" id="A0AAP0NLS8"/>
<sequence length="155" mass="17491">MPPRWIEFWTDIVADRTRRDCSGSCSPDRYIEIGEGRRGRGRWVEEYLGRIGSVLRASGWPETDVSDIVNVSGSGFFEGAVGLDHEAVFDAMLVRADRFSERLRGAGWRADEVAEALLGFDFRSGRGQRKTIEVMPEVVEKARKLVEVVARLDRS</sequence>
<dbReference type="EMBL" id="JBBNAE010000007">
    <property type="protein sequence ID" value="KAK9109196.1"/>
    <property type="molecule type" value="Genomic_DNA"/>
</dbReference>
<protein>
    <submittedName>
        <fullName evidence="1">Uncharacterized protein</fullName>
    </submittedName>
</protein>
<dbReference type="PANTHER" id="PTHR32011">
    <property type="entry name" value="OS08G0472400 PROTEIN"/>
    <property type="match status" value="1"/>
</dbReference>
<evidence type="ECO:0000313" key="1">
    <source>
        <dbReference type="EMBL" id="KAK9109196.1"/>
    </source>
</evidence>
<dbReference type="PANTHER" id="PTHR32011:SF2">
    <property type="entry name" value="OS08G0472400 PROTEIN"/>
    <property type="match status" value="1"/>
</dbReference>
<keyword evidence="2" id="KW-1185">Reference proteome</keyword>
<accession>A0AAP0NLS8</accession>
<comment type="caution">
    <text evidence="1">The sequence shown here is derived from an EMBL/GenBank/DDBJ whole genome shotgun (WGS) entry which is preliminary data.</text>
</comment>
<name>A0AAP0NLS8_9MAGN</name>
<reference evidence="1 2" key="1">
    <citation type="submission" date="2024-01" db="EMBL/GenBank/DDBJ databases">
        <title>Genome assemblies of Stephania.</title>
        <authorList>
            <person name="Yang L."/>
        </authorList>
    </citation>
    <scope>NUCLEOTIDE SEQUENCE [LARGE SCALE GENOMIC DNA]</scope>
    <source>
        <strain evidence="1">QJT</strain>
        <tissue evidence="1">Leaf</tissue>
    </source>
</reference>